<dbReference type="PANTHER" id="PTHR35370:SF1">
    <property type="entry name" value="TYPE VI SECRETION SYSTEM COMPONENT TSSF1"/>
    <property type="match status" value="1"/>
</dbReference>
<dbReference type="InterPro" id="IPR010272">
    <property type="entry name" value="T6SS_TssF"/>
</dbReference>
<name>A0A317MZH2_9GAMM</name>
<accession>A0A317MZH2</accession>
<dbReference type="NCBIfam" id="TIGR03359">
    <property type="entry name" value="VI_chp_6"/>
    <property type="match status" value="1"/>
</dbReference>
<dbReference type="Proteomes" id="UP000246569">
    <property type="component" value="Unassembled WGS sequence"/>
</dbReference>
<dbReference type="AlphaFoldDB" id="A0A317MZH2"/>
<proteinExistence type="predicted"/>
<dbReference type="OrthoDB" id="9763676at2"/>
<sequence>MDPRLLQYYNRELQHLRETAGEFAEEFPKIASRLSLSGFECADPYVERLLEGCAFLSARVQMKLDAEFPAFTQHLLEMVYPHYLAPTPSMLVAQLQPDLNEGGLAKGFTVARGASLKSVLGKNEATACDYRSGQPVTLWPLELTDAEYFGNVTAVLGPAASSAPRARAGLRLRLRVTAGLKFEELTLERLPLYLRGADQLPFRLYEQLLGNAVQVLARPAERPAPWFQWLGRESLRPLGFDDDEALLPLAPRSFQGYRLLGEYFAFPQRFLFVELGGLGPVVRRCSGSELEILVLFDRLDPLLEGVLKAANFALFCTPAINLFPKRADRIHLNDRSAEYHVVPDRTRPLDLEVHSLERVTGHGTGEQAEQPFLPFYCAHDRIRRSADGAYFTLRRSKRMLSAKARLRGPRTGYIGQEVFIALVDAQAAPYRHDLRQLSLELLCTNRDLPLTMPLGTGRTDFTLDSGAPVGSIRCVVGPTRPRPSVAENDVAWRLISHLSLNYLTLADSDPQQGAVALRELLRLYADTSDPAAQKQVDGLLSIQAEPVTRRIPLPGPIAFGRGVALTLNFDEGAYSGAGVFLFGAVLERFLARYVSINSFTETVTRTLERGEIMRWPVRMGARALL</sequence>
<reference evidence="1 2" key="1">
    <citation type="submission" date="2018-05" db="EMBL/GenBank/DDBJ databases">
        <title>Genomic Encyclopedia of Type Strains, Phase IV (KMG-IV): sequencing the most valuable type-strain genomes for metagenomic binning, comparative biology and taxonomic classification.</title>
        <authorList>
            <person name="Goeker M."/>
        </authorList>
    </citation>
    <scope>NUCLEOTIDE SEQUENCE [LARGE SCALE GENOMIC DNA]</scope>
    <source>
        <strain evidence="1 2">DSM 23606</strain>
    </source>
</reference>
<dbReference type="EMBL" id="QGTJ01000002">
    <property type="protein sequence ID" value="PWV64781.1"/>
    <property type="molecule type" value="Genomic_DNA"/>
</dbReference>
<dbReference type="Pfam" id="PF05947">
    <property type="entry name" value="T6SS_TssF"/>
    <property type="match status" value="1"/>
</dbReference>
<gene>
    <name evidence="1" type="ORF">C7443_102434</name>
</gene>
<evidence type="ECO:0000313" key="2">
    <source>
        <dbReference type="Proteomes" id="UP000246569"/>
    </source>
</evidence>
<evidence type="ECO:0000313" key="1">
    <source>
        <dbReference type="EMBL" id="PWV64781.1"/>
    </source>
</evidence>
<dbReference type="RefSeq" id="WP_110017409.1">
    <property type="nucleotide sequence ID" value="NZ_QGTJ01000002.1"/>
</dbReference>
<protein>
    <submittedName>
        <fullName evidence="1">Type VI secretion system protein ImpG</fullName>
    </submittedName>
</protein>
<keyword evidence="2" id="KW-1185">Reference proteome</keyword>
<dbReference type="PIRSF" id="PIRSF028304">
    <property type="entry name" value="UCP028304"/>
    <property type="match status" value="1"/>
</dbReference>
<comment type="caution">
    <text evidence="1">The sequence shown here is derived from an EMBL/GenBank/DDBJ whole genome shotgun (WGS) entry which is preliminary data.</text>
</comment>
<organism evidence="1 2">
    <name type="scientific">Plasticicumulans acidivorans</name>
    <dbReference type="NCBI Taxonomy" id="886464"/>
    <lineage>
        <taxon>Bacteria</taxon>
        <taxon>Pseudomonadati</taxon>
        <taxon>Pseudomonadota</taxon>
        <taxon>Gammaproteobacteria</taxon>
        <taxon>Candidatus Competibacteraceae</taxon>
        <taxon>Plasticicumulans</taxon>
    </lineage>
</organism>
<dbReference type="PANTHER" id="PTHR35370">
    <property type="entry name" value="CYTOPLASMIC PROTEIN-RELATED-RELATED"/>
    <property type="match status" value="1"/>
</dbReference>